<gene>
    <name evidence="9" type="ORF">HDE69_000583</name>
</gene>
<dbReference type="PROSITE" id="PS00092">
    <property type="entry name" value="N6_MTASE"/>
    <property type="match status" value="1"/>
</dbReference>
<dbReference type="AlphaFoldDB" id="A0A7W8YPZ0"/>
<dbReference type="InterPro" id="IPR041454">
    <property type="entry name" value="BsuBI/PstI_N"/>
</dbReference>
<comment type="catalytic activity">
    <reaction evidence="5">
        <text>a 2'-deoxyadenosine in DNA + S-adenosyl-L-methionine = an N(6)-methyl-2'-deoxyadenosine in DNA + S-adenosyl-L-homocysteine + H(+)</text>
        <dbReference type="Rhea" id="RHEA:15197"/>
        <dbReference type="Rhea" id="RHEA-COMP:12418"/>
        <dbReference type="Rhea" id="RHEA-COMP:12419"/>
        <dbReference type="ChEBI" id="CHEBI:15378"/>
        <dbReference type="ChEBI" id="CHEBI:57856"/>
        <dbReference type="ChEBI" id="CHEBI:59789"/>
        <dbReference type="ChEBI" id="CHEBI:90615"/>
        <dbReference type="ChEBI" id="CHEBI:90616"/>
        <dbReference type="EC" id="2.1.1.72"/>
    </reaction>
</comment>
<feature type="domain" description="Type II methyltransferase M.TaqI-like" evidence="7">
    <location>
        <begin position="105"/>
        <end position="228"/>
    </location>
</feature>
<dbReference type="Gene3D" id="3.40.1350.80">
    <property type="match status" value="1"/>
</dbReference>
<protein>
    <recommendedName>
        <fullName evidence="1">site-specific DNA-methyltransferase (adenine-specific)</fullName>
        <ecNumber evidence="1">2.1.1.72</ecNumber>
    </recommendedName>
</protein>
<organism evidence="9 10">
    <name type="scientific">Pedobacter cryoconitis</name>
    <dbReference type="NCBI Taxonomy" id="188932"/>
    <lineage>
        <taxon>Bacteria</taxon>
        <taxon>Pseudomonadati</taxon>
        <taxon>Bacteroidota</taxon>
        <taxon>Sphingobacteriia</taxon>
        <taxon>Sphingobacteriales</taxon>
        <taxon>Sphingobacteriaceae</taxon>
        <taxon>Pedobacter</taxon>
    </lineage>
</organism>
<dbReference type="InterPro" id="IPR002052">
    <property type="entry name" value="DNA_methylase_N6_adenine_CS"/>
</dbReference>
<dbReference type="GO" id="GO:0032259">
    <property type="term" value="P:methylation"/>
    <property type="evidence" value="ECO:0007669"/>
    <property type="project" value="UniProtKB-KW"/>
</dbReference>
<dbReference type="InterPro" id="IPR009528">
    <property type="entry name" value="Restrct_endonuc_II_BsuBI_C"/>
</dbReference>
<dbReference type="RefSeq" id="WP_183865672.1">
    <property type="nucleotide sequence ID" value="NZ_JACHCF010000001.1"/>
</dbReference>
<dbReference type="Pfam" id="PF06616">
    <property type="entry name" value="BsuBI_PstI_RE"/>
    <property type="match status" value="1"/>
</dbReference>
<evidence type="ECO:0000313" key="10">
    <source>
        <dbReference type="Proteomes" id="UP000537718"/>
    </source>
</evidence>
<comment type="caution">
    <text evidence="9">The sequence shown here is derived from an EMBL/GenBank/DDBJ whole genome shotgun (WGS) entry which is preliminary data.</text>
</comment>
<dbReference type="EC" id="2.1.1.72" evidence="1"/>
<keyword evidence="2 9" id="KW-0489">Methyltransferase</keyword>
<dbReference type="PANTHER" id="PTHR33841">
    <property type="entry name" value="DNA METHYLTRANSFERASE YEEA-RELATED"/>
    <property type="match status" value="1"/>
</dbReference>
<dbReference type="InterPro" id="IPR041963">
    <property type="entry name" value="BsuBI/PstI_C_sf"/>
</dbReference>
<evidence type="ECO:0000256" key="2">
    <source>
        <dbReference type="ARBA" id="ARBA00022603"/>
    </source>
</evidence>
<dbReference type="GO" id="GO:0000287">
    <property type="term" value="F:magnesium ion binding"/>
    <property type="evidence" value="ECO:0007669"/>
    <property type="project" value="InterPro"/>
</dbReference>
<accession>A0A7W8YPZ0</accession>
<evidence type="ECO:0000256" key="4">
    <source>
        <dbReference type="ARBA" id="ARBA00022691"/>
    </source>
</evidence>
<dbReference type="PANTHER" id="PTHR33841:SF1">
    <property type="entry name" value="DNA METHYLTRANSFERASE A"/>
    <property type="match status" value="1"/>
</dbReference>
<proteinExistence type="predicted"/>
<feature type="domain" description="BsuBI/PstI restriction endonuclease" evidence="6">
    <location>
        <begin position="671"/>
        <end position="821"/>
    </location>
</feature>
<evidence type="ECO:0000259" key="7">
    <source>
        <dbReference type="Pfam" id="PF07669"/>
    </source>
</evidence>
<evidence type="ECO:0000313" key="9">
    <source>
        <dbReference type="EMBL" id="MBB5619547.1"/>
    </source>
</evidence>
<name>A0A7W8YPZ0_9SPHI</name>
<feature type="domain" description="BsuBI/PstI restriction endonuclease HTH" evidence="8">
    <location>
        <begin position="521"/>
        <end position="657"/>
    </location>
</feature>
<dbReference type="GO" id="GO:0009307">
    <property type="term" value="P:DNA restriction-modification system"/>
    <property type="evidence" value="ECO:0007669"/>
    <property type="project" value="InterPro"/>
</dbReference>
<evidence type="ECO:0000259" key="8">
    <source>
        <dbReference type="Pfam" id="PF17728"/>
    </source>
</evidence>
<keyword evidence="4" id="KW-0949">S-adenosyl-L-methionine</keyword>
<dbReference type="GO" id="GO:0009036">
    <property type="term" value="F:type II site-specific deoxyribonuclease activity"/>
    <property type="evidence" value="ECO:0007669"/>
    <property type="project" value="InterPro"/>
</dbReference>
<keyword evidence="3 9" id="KW-0808">Transferase</keyword>
<dbReference type="InterPro" id="IPR029063">
    <property type="entry name" value="SAM-dependent_MTases_sf"/>
</dbReference>
<dbReference type="GO" id="GO:0003677">
    <property type="term" value="F:DNA binding"/>
    <property type="evidence" value="ECO:0007669"/>
    <property type="project" value="InterPro"/>
</dbReference>
<dbReference type="GO" id="GO:0009007">
    <property type="term" value="F:site-specific DNA-methyltransferase (adenine-specific) activity"/>
    <property type="evidence" value="ECO:0007669"/>
    <property type="project" value="UniProtKB-EC"/>
</dbReference>
<dbReference type="Proteomes" id="UP000537718">
    <property type="component" value="Unassembled WGS sequence"/>
</dbReference>
<evidence type="ECO:0000256" key="1">
    <source>
        <dbReference type="ARBA" id="ARBA00011900"/>
    </source>
</evidence>
<reference evidence="9 10" key="1">
    <citation type="submission" date="2020-08" db="EMBL/GenBank/DDBJ databases">
        <title>Genomic Encyclopedia of Type Strains, Phase IV (KMG-V): Genome sequencing to study the core and pangenomes of soil and plant-associated prokaryotes.</title>
        <authorList>
            <person name="Whitman W."/>
        </authorList>
    </citation>
    <scope>NUCLEOTIDE SEQUENCE [LARGE SCALE GENOMIC DNA]</scope>
    <source>
        <strain evidence="9 10">MP7CTX6</strain>
    </source>
</reference>
<dbReference type="Gene3D" id="1.10.10.1820">
    <property type="entry name" value="BsuBI/PstI restriction endonuclease-like"/>
    <property type="match status" value="1"/>
</dbReference>
<evidence type="ECO:0000256" key="5">
    <source>
        <dbReference type="ARBA" id="ARBA00047942"/>
    </source>
</evidence>
<dbReference type="Pfam" id="PF07669">
    <property type="entry name" value="Eco57I"/>
    <property type="match status" value="1"/>
</dbReference>
<dbReference type="Pfam" id="PF17728">
    <property type="entry name" value="BsuBI_PstI_RE_N"/>
    <property type="match status" value="1"/>
</dbReference>
<evidence type="ECO:0000256" key="3">
    <source>
        <dbReference type="ARBA" id="ARBA00022679"/>
    </source>
</evidence>
<dbReference type="InterPro" id="IPR041962">
    <property type="entry name" value="BsuBI/PstI_N_sf"/>
</dbReference>
<dbReference type="EMBL" id="JACHCF010000001">
    <property type="protein sequence ID" value="MBB5619547.1"/>
    <property type="molecule type" value="Genomic_DNA"/>
</dbReference>
<sequence>MLDINTEIDTLRLAINKQLDPEIRAELGQFFTPGNVGMFMASLFKDIKGEVSLLEPGVGIGSLVGSFVQEAAKRKQLDNLIIESFDLETGIKPVLEKTINFCNKVAATEGFKIEHQFHRKDFIISAVSEIHKNMDKRFSHVIMNPPYKKINSDGNHRLALRTVGIEAVNLYAAFFALSVEMLKDGGELVAIIPRSFCNGTYYQPFREFLLKSGSIKHIHIFDSRSKAFASDEVLQENIIIHFIKGLTSQNVTITSSPDANFHIDKDSDTIVTTDMTTREISFDKLVQPKDKQFFIHIAATSREQDIINRLSCFTTSLEDLGIKVSTGPVVDFRHQDDWIKQPEPGAAPLLYPHHFTGSFSWPKETKKPNAIRHSPQTNSFLWQNKGHFVVVKRFSSKEEKHRIMAFVYGSDLPGELIGFDNKLNVFHTNKIGLSKDLAKGLYIYLNSSLLDKYYRQFGGHTQVNASDLKSLHYPDKETLERIGKKVIDLELSQPKIDLLLDQEIENTEKEITKNPLMAHGKIEEVLGILKQLGMPRQQLNERSALTLLALLAIQPDGLWEEAERPMIGVTPIMDWIASIYGKAYAPNTRETFRRQTLHQFIDSGIALYNPDDPKRAVNSPKACYQIAPELHNVLISYGKKQWDENLKLYMGQRETLIKRYAMARDMEQIPLIIDEETTIKLSAGEHSELIKAIIIEFGPRFAPGAEVIYVGDTGAKNGYFKTERLKELGVEVDNHGKMPDVVLYWKEKNWLFLIESVTSHGPVDGKRHGELKTLFSTSSAGLVYVTAFPSRSRLKEYLDVMSWETEIWFADSPTHLMHLNGDRFLGPHTS</sequence>
<dbReference type="SUPFAM" id="SSF53335">
    <property type="entry name" value="S-adenosyl-L-methionine-dependent methyltransferases"/>
    <property type="match status" value="1"/>
</dbReference>
<dbReference type="InterPro" id="IPR011639">
    <property type="entry name" value="MethylTrfase_TaqI-like_dom"/>
</dbReference>
<dbReference type="Gene3D" id="3.40.50.150">
    <property type="entry name" value="Vaccinia Virus protein VP39"/>
    <property type="match status" value="1"/>
</dbReference>
<evidence type="ECO:0000259" key="6">
    <source>
        <dbReference type="Pfam" id="PF06616"/>
    </source>
</evidence>
<dbReference type="PRINTS" id="PR00507">
    <property type="entry name" value="N12N6MTFRASE"/>
</dbReference>
<dbReference type="InterPro" id="IPR050953">
    <property type="entry name" value="N4_N6_ade-DNA_methylase"/>
</dbReference>